<sequence length="852" mass="98392">MTLERGLRPTSPVHVHVDETTPVHVHMMKRVKKPKSAASTNGMANRRPRSTRRAVPTSTTARARSSSPKSGPWVPAPGKATRGSRITWQVLESSCKGNVRIPRTKKSATAKSRKSDKSPTHRMDLQDRGDLSTEEEDAVHGQMKQYEDKIDTLMSHVGTLKNEVELQRALHELDAREDLLDTSHRTIEKQEATLHTIEAELSDREKENYLLRKSVDITKSEKEHLNHEREQLMKKLIEVEMDGQAAQQHVRELRDVIRRLREDNRLSMSSVESVRLAKLKEAFFEKMADFEATNRALRRLLRAHHRSEGEAARLAEQRELLLRKAADGDVLNERLHLELRDRDRVIEELRTQVVAQREESMALSNLQDSLEATRAHLQKQLRQKEGDCNRMAVQIRTIEGQLAQSKIEMDHLQDLVNTAKQRADNDKEALKKATRAQKQRAERGEGELERMRGQLMEKDGLVNELTAQLSIACSRLEKESLQKEHAEVQRSALEKRIEELEALVDRVEDNSKAQIESLTARLHDKAADLTTLKLENERLKSTAITTETRLSTLEEEASRLRESVKQYEQLTGEYKGQMDRSRREADDSMVLLEEHQKETSRLHHSSEVELEKVKTRLHQRLQELEPLPDLLRTTELRLHEANEKLLAYERRNTENTKLIAELTAKFENRGEAVDSLRSKFSDSQEESRLMHAKMDATDRRLKELDDVNKELVAQVARKDEALHQLNLRLEEKGRESGVLTRQLENALSDLRQQQDNVRDRFASKERTYQSRIADLESQLSQARAEIARIKREKEENERKFNSRLFDLKDRLEQSHSTNRSMQNYVQFLKNSYANVFGETAPYGPSPLKPTLP</sequence>
<feature type="coiled-coil region" evidence="6">
    <location>
        <begin position="694"/>
        <end position="799"/>
    </location>
</feature>
<feature type="coiled-coil region" evidence="6">
    <location>
        <begin position="187"/>
        <end position="263"/>
    </location>
</feature>
<dbReference type="GO" id="GO:1902017">
    <property type="term" value="P:regulation of cilium assembly"/>
    <property type="evidence" value="ECO:0007669"/>
    <property type="project" value="TreeGrafter"/>
</dbReference>
<dbReference type="AlphaFoldDB" id="A0AAN9AXQ4"/>
<name>A0AAN9AXQ4_9CAEN</name>
<evidence type="ECO:0000256" key="4">
    <source>
        <dbReference type="ARBA" id="ARBA00023054"/>
    </source>
</evidence>
<comment type="subcellular location">
    <subcellularLocation>
        <location evidence="1">Cytoplasm</location>
        <location evidence="1">Cytoskeleton</location>
        <location evidence="1">Microtubule organizing center</location>
        <location evidence="1">Centrosome</location>
    </subcellularLocation>
</comment>
<feature type="coiled-coil region" evidence="6">
    <location>
        <begin position="476"/>
        <end position="598"/>
    </location>
</feature>
<evidence type="ECO:0000256" key="6">
    <source>
        <dbReference type="SAM" id="Coils"/>
    </source>
</evidence>
<feature type="compositionally biased region" description="Low complexity" evidence="7">
    <location>
        <begin position="53"/>
        <end position="68"/>
    </location>
</feature>
<evidence type="ECO:0000256" key="2">
    <source>
        <dbReference type="ARBA" id="ARBA00009316"/>
    </source>
</evidence>
<reference evidence="8 9" key="1">
    <citation type="submission" date="2024-02" db="EMBL/GenBank/DDBJ databases">
        <title>Chromosome-scale genome assembly of the rough periwinkle Littorina saxatilis.</title>
        <authorList>
            <person name="De Jode A."/>
            <person name="Faria R."/>
            <person name="Formenti G."/>
            <person name="Sims Y."/>
            <person name="Smith T.P."/>
            <person name="Tracey A."/>
            <person name="Wood J.M.D."/>
            <person name="Zagrodzka Z.B."/>
            <person name="Johannesson K."/>
            <person name="Butlin R.K."/>
            <person name="Leder E.H."/>
        </authorList>
    </citation>
    <scope>NUCLEOTIDE SEQUENCE [LARGE SCALE GENOMIC DNA]</scope>
    <source>
        <strain evidence="8">Snail1</strain>
        <tissue evidence="8">Muscle</tissue>
    </source>
</reference>
<keyword evidence="4 6" id="KW-0175">Coiled coil</keyword>
<feature type="coiled-coil region" evidence="6">
    <location>
        <begin position="363"/>
        <end position="440"/>
    </location>
</feature>
<evidence type="ECO:0008006" key="10">
    <source>
        <dbReference type="Google" id="ProtNLM"/>
    </source>
</evidence>
<evidence type="ECO:0000313" key="9">
    <source>
        <dbReference type="Proteomes" id="UP001374579"/>
    </source>
</evidence>
<dbReference type="InterPro" id="IPR026099">
    <property type="entry name" value="Odf2-rel"/>
</dbReference>
<evidence type="ECO:0000256" key="3">
    <source>
        <dbReference type="ARBA" id="ARBA00022490"/>
    </source>
</evidence>
<evidence type="ECO:0000313" key="8">
    <source>
        <dbReference type="EMBL" id="KAK7095107.1"/>
    </source>
</evidence>
<dbReference type="PANTHER" id="PTHR23162:SF10">
    <property type="entry name" value="FI13205P"/>
    <property type="match status" value="1"/>
</dbReference>
<dbReference type="PANTHER" id="PTHR23162">
    <property type="entry name" value="OUTER DENSE FIBER OF SPERM TAILS 2"/>
    <property type="match status" value="1"/>
</dbReference>
<dbReference type="EMBL" id="JBAMIC010000018">
    <property type="protein sequence ID" value="KAK7095107.1"/>
    <property type="molecule type" value="Genomic_DNA"/>
</dbReference>
<accession>A0AAN9AXQ4</accession>
<dbReference type="Proteomes" id="UP001374579">
    <property type="component" value="Unassembled WGS sequence"/>
</dbReference>
<keyword evidence="5" id="KW-0206">Cytoskeleton</keyword>
<comment type="caution">
    <text evidence="8">The sequence shown here is derived from an EMBL/GenBank/DDBJ whole genome shotgun (WGS) entry which is preliminary data.</text>
</comment>
<feature type="compositionally biased region" description="Basic residues" evidence="7">
    <location>
        <begin position="102"/>
        <end position="112"/>
    </location>
</feature>
<evidence type="ECO:0000256" key="7">
    <source>
        <dbReference type="SAM" id="MobiDB-lite"/>
    </source>
</evidence>
<feature type="compositionally biased region" description="Basic and acidic residues" evidence="7">
    <location>
        <begin position="113"/>
        <end position="131"/>
    </location>
</feature>
<comment type="similarity">
    <text evidence="2">Belongs to the ODF2 family.</text>
</comment>
<feature type="compositionally biased region" description="Polar residues" evidence="7">
    <location>
        <begin position="84"/>
        <end position="96"/>
    </location>
</feature>
<evidence type="ECO:0000256" key="5">
    <source>
        <dbReference type="ARBA" id="ARBA00023212"/>
    </source>
</evidence>
<gene>
    <name evidence="8" type="ORF">V1264_006558</name>
</gene>
<dbReference type="GO" id="GO:0005813">
    <property type="term" value="C:centrosome"/>
    <property type="evidence" value="ECO:0007669"/>
    <property type="project" value="UniProtKB-SubCell"/>
</dbReference>
<protein>
    <recommendedName>
        <fullName evidence="10">Outer dense fiber protein 2</fullName>
    </recommendedName>
</protein>
<evidence type="ECO:0000256" key="1">
    <source>
        <dbReference type="ARBA" id="ARBA00004300"/>
    </source>
</evidence>
<proteinExistence type="inferred from homology"/>
<keyword evidence="9" id="KW-1185">Reference proteome</keyword>
<keyword evidence="3" id="KW-0963">Cytoplasm</keyword>
<organism evidence="8 9">
    <name type="scientific">Littorina saxatilis</name>
    <dbReference type="NCBI Taxonomy" id="31220"/>
    <lineage>
        <taxon>Eukaryota</taxon>
        <taxon>Metazoa</taxon>
        <taxon>Spiralia</taxon>
        <taxon>Lophotrochozoa</taxon>
        <taxon>Mollusca</taxon>
        <taxon>Gastropoda</taxon>
        <taxon>Caenogastropoda</taxon>
        <taxon>Littorinimorpha</taxon>
        <taxon>Littorinoidea</taxon>
        <taxon>Littorinidae</taxon>
        <taxon>Littorina</taxon>
    </lineage>
</organism>
<feature type="region of interest" description="Disordered" evidence="7">
    <location>
        <begin position="30"/>
        <end position="141"/>
    </location>
</feature>